<dbReference type="EMBL" id="AP026866">
    <property type="protein sequence ID" value="BDS08685.1"/>
    <property type="molecule type" value="Genomic_DNA"/>
</dbReference>
<dbReference type="PANTHER" id="PTHR43344:SF2">
    <property type="entry name" value="PHOSPHOSERINE PHOSPHATASE"/>
    <property type="match status" value="1"/>
</dbReference>
<organism evidence="11">
    <name type="scientific">Oceaniferula spumae</name>
    <dbReference type="NCBI Taxonomy" id="2979115"/>
    <lineage>
        <taxon>Bacteria</taxon>
        <taxon>Pseudomonadati</taxon>
        <taxon>Verrucomicrobiota</taxon>
        <taxon>Verrucomicrobiia</taxon>
        <taxon>Verrucomicrobiales</taxon>
        <taxon>Verrucomicrobiaceae</taxon>
        <taxon>Oceaniferula</taxon>
    </lineage>
</organism>
<evidence type="ECO:0000256" key="3">
    <source>
        <dbReference type="ARBA" id="ARBA00012640"/>
    </source>
</evidence>
<dbReference type="GO" id="GO:0036424">
    <property type="term" value="F:L-phosphoserine phosphatase activity"/>
    <property type="evidence" value="ECO:0007669"/>
    <property type="project" value="TreeGrafter"/>
</dbReference>
<dbReference type="InterPro" id="IPR023214">
    <property type="entry name" value="HAD_sf"/>
</dbReference>
<dbReference type="Gene3D" id="1.10.150.210">
    <property type="entry name" value="Phosphoserine phosphatase, domain 2"/>
    <property type="match status" value="1"/>
</dbReference>
<dbReference type="NCBIfam" id="TIGR01488">
    <property type="entry name" value="HAD-SF-IB"/>
    <property type="match status" value="1"/>
</dbReference>
<dbReference type="GO" id="GO:0000287">
    <property type="term" value="F:magnesium ion binding"/>
    <property type="evidence" value="ECO:0007669"/>
    <property type="project" value="TreeGrafter"/>
</dbReference>
<evidence type="ECO:0000256" key="10">
    <source>
        <dbReference type="ARBA" id="ARBA00048523"/>
    </source>
</evidence>
<evidence type="ECO:0000256" key="2">
    <source>
        <dbReference type="ARBA" id="ARBA00005135"/>
    </source>
</evidence>
<sequence>MKLIIFDCDSTLTAIEGIDELARLQGEKVFEEIERLTNAAMDGLVPINEVFGRRLDLIQPSRDFVGQVGQLCLDEIEPTAKATIDKLRANGWEPIIVSGGFTQVIEPLAAYLGIERIEAVPLKFNADGSYAGFDTDAAPTRNGGKPEVIAMLKKELNPERVVMVGDGISDLETRNEADAFIGFTRYAARDKVVHEAEQCVASLEEIIPLLG</sequence>
<gene>
    <name evidence="11" type="ORF">NT6N_37250</name>
</gene>
<dbReference type="GO" id="GO:0006564">
    <property type="term" value="P:L-serine biosynthetic process"/>
    <property type="evidence" value="ECO:0007669"/>
    <property type="project" value="UniProtKB-KW"/>
</dbReference>
<name>A0AAT9FRN6_9BACT</name>
<protein>
    <recommendedName>
        <fullName evidence="3">phosphoserine phosphatase</fullName>
        <ecNumber evidence="3">3.1.3.3</ecNumber>
    </recommendedName>
</protein>
<evidence type="ECO:0000256" key="8">
    <source>
        <dbReference type="ARBA" id="ARBA00023299"/>
    </source>
</evidence>
<evidence type="ECO:0000256" key="7">
    <source>
        <dbReference type="ARBA" id="ARBA00022842"/>
    </source>
</evidence>
<evidence type="ECO:0000256" key="5">
    <source>
        <dbReference type="ARBA" id="ARBA00022723"/>
    </source>
</evidence>
<dbReference type="KEGG" id="osu:NT6N_37250"/>
<comment type="catalytic activity">
    <reaction evidence="10">
        <text>O-phospho-D-serine + H2O = D-serine + phosphate</text>
        <dbReference type="Rhea" id="RHEA:24873"/>
        <dbReference type="ChEBI" id="CHEBI:15377"/>
        <dbReference type="ChEBI" id="CHEBI:35247"/>
        <dbReference type="ChEBI" id="CHEBI:43474"/>
        <dbReference type="ChEBI" id="CHEBI:58680"/>
        <dbReference type="EC" id="3.1.3.3"/>
    </reaction>
</comment>
<dbReference type="Gene3D" id="3.40.50.1000">
    <property type="entry name" value="HAD superfamily/HAD-like"/>
    <property type="match status" value="1"/>
</dbReference>
<dbReference type="EC" id="3.1.3.3" evidence="3"/>
<comment type="cofactor">
    <cofactor evidence="1">
        <name>Mg(2+)</name>
        <dbReference type="ChEBI" id="CHEBI:18420"/>
    </cofactor>
</comment>
<evidence type="ECO:0000256" key="6">
    <source>
        <dbReference type="ARBA" id="ARBA00022801"/>
    </source>
</evidence>
<dbReference type="PANTHER" id="PTHR43344">
    <property type="entry name" value="PHOSPHOSERINE PHOSPHATASE"/>
    <property type="match status" value="1"/>
</dbReference>
<keyword evidence="4" id="KW-0028">Amino-acid biosynthesis</keyword>
<dbReference type="GO" id="GO:0005737">
    <property type="term" value="C:cytoplasm"/>
    <property type="evidence" value="ECO:0007669"/>
    <property type="project" value="TreeGrafter"/>
</dbReference>
<dbReference type="SUPFAM" id="SSF56784">
    <property type="entry name" value="HAD-like"/>
    <property type="match status" value="1"/>
</dbReference>
<keyword evidence="6" id="KW-0378">Hydrolase</keyword>
<keyword evidence="7" id="KW-0460">Magnesium</keyword>
<evidence type="ECO:0000313" key="11">
    <source>
        <dbReference type="EMBL" id="BDS08685.1"/>
    </source>
</evidence>
<comment type="catalytic activity">
    <reaction evidence="9">
        <text>O-phospho-L-serine + H2O = L-serine + phosphate</text>
        <dbReference type="Rhea" id="RHEA:21208"/>
        <dbReference type="ChEBI" id="CHEBI:15377"/>
        <dbReference type="ChEBI" id="CHEBI:33384"/>
        <dbReference type="ChEBI" id="CHEBI:43474"/>
        <dbReference type="ChEBI" id="CHEBI:57524"/>
        <dbReference type="EC" id="3.1.3.3"/>
    </reaction>
</comment>
<comment type="pathway">
    <text evidence="2">Amino-acid biosynthesis; L-serine biosynthesis; L-serine from 3-phospho-D-glycerate: step 3/3.</text>
</comment>
<keyword evidence="5" id="KW-0479">Metal-binding</keyword>
<dbReference type="Pfam" id="PF00702">
    <property type="entry name" value="Hydrolase"/>
    <property type="match status" value="1"/>
</dbReference>
<dbReference type="InterPro" id="IPR050582">
    <property type="entry name" value="HAD-like_SerB"/>
</dbReference>
<dbReference type="InterPro" id="IPR036412">
    <property type="entry name" value="HAD-like_sf"/>
</dbReference>
<proteinExistence type="predicted"/>
<dbReference type="AlphaFoldDB" id="A0AAT9FRN6"/>
<reference evidence="11" key="1">
    <citation type="submission" date="2024-07" db="EMBL/GenBank/DDBJ databases">
        <title>Complete genome sequence of Verrucomicrobiaceae bacterium NT6N.</title>
        <authorList>
            <person name="Huang C."/>
            <person name="Takami H."/>
            <person name="Hamasaki K."/>
        </authorList>
    </citation>
    <scope>NUCLEOTIDE SEQUENCE</scope>
    <source>
        <strain evidence="11">NT6N</strain>
    </source>
</reference>
<evidence type="ECO:0000256" key="9">
    <source>
        <dbReference type="ARBA" id="ARBA00048138"/>
    </source>
</evidence>
<accession>A0AAT9FRN6</accession>
<evidence type="ECO:0000256" key="4">
    <source>
        <dbReference type="ARBA" id="ARBA00022605"/>
    </source>
</evidence>
<evidence type="ECO:0000256" key="1">
    <source>
        <dbReference type="ARBA" id="ARBA00001946"/>
    </source>
</evidence>
<keyword evidence="8" id="KW-0718">Serine biosynthesis</keyword>